<evidence type="ECO:0000313" key="3">
    <source>
        <dbReference type="Proteomes" id="UP000431533"/>
    </source>
</evidence>
<dbReference type="PANTHER" id="PTHR14499:SF136">
    <property type="entry name" value="GH08630P"/>
    <property type="match status" value="1"/>
</dbReference>
<name>A0A8H8R4Q3_9HELO</name>
<sequence>MYTTIKTLQRNFVTDPERWLGQSIYFKSLFSGKWGDEQEDGSYFIETDAHIFEHILRYLRTGVLPVFYDRGKGHDFALYQALLEEAKYFVIERLEKWLRERKYLEVVEIRYLATETQDRGAYKKHTRSDNEGRTFMVEDHFVEITTSGNIETTMVPMVQQQNSFYCPNGKHGKSDEGYCRSCIEQARDDKIYVNGGWREEDQLKWCIVRKEVVFNHDLCVNAYLEDALP</sequence>
<dbReference type="GeneID" id="41983670"/>
<dbReference type="Proteomes" id="UP000431533">
    <property type="component" value="Unassembled WGS sequence"/>
</dbReference>
<reference evidence="2 3" key="1">
    <citation type="submission" date="2018-05" db="EMBL/GenBank/DDBJ databases">
        <title>Genome sequencing and assembly of the regulated plant pathogen Lachnellula willkommii and related sister species for the development of diagnostic species identification markers.</title>
        <authorList>
            <person name="Giroux E."/>
            <person name="Bilodeau G."/>
        </authorList>
    </citation>
    <scope>NUCLEOTIDE SEQUENCE [LARGE SCALE GENOMIC DNA]</scope>
    <source>
        <strain evidence="2 3">CBS 185.66</strain>
    </source>
</reference>
<dbReference type="InterPro" id="IPR003131">
    <property type="entry name" value="T1-type_BTB"/>
</dbReference>
<dbReference type="GO" id="GO:0051260">
    <property type="term" value="P:protein homooligomerization"/>
    <property type="evidence" value="ECO:0007669"/>
    <property type="project" value="InterPro"/>
</dbReference>
<evidence type="ECO:0000259" key="1">
    <source>
        <dbReference type="Pfam" id="PF02214"/>
    </source>
</evidence>
<organism evidence="2 3">
    <name type="scientific">Lachnellula hyalina</name>
    <dbReference type="NCBI Taxonomy" id="1316788"/>
    <lineage>
        <taxon>Eukaryota</taxon>
        <taxon>Fungi</taxon>
        <taxon>Dikarya</taxon>
        <taxon>Ascomycota</taxon>
        <taxon>Pezizomycotina</taxon>
        <taxon>Leotiomycetes</taxon>
        <taxon>Helotiales</taxon>
        <taxon>Lachnaceae</taxon>
        <taxon>Lachnellula</taxon>
    </lineage>
</organism>
<comment type="caution">
    <text evidence="2">The sequence shown here is derived from an EMBL/GenBank/DDBJ whole genome shotgun (WGS) entry which is preliminary data.</text>
</comment>
<dbReference type="OrthoDB" id="2414723at2759"/>
<feature type="domain" description="Potassium channel tetramerisation-type BTB" evidence="1">
    <location>
        <begin position="28"/>
        <end position="94"/>
    </location>
</feature>
<dbReference type="Pfam" id="PF02214">
    <property type="entry name" value="BTB_2"/>
    <property type="match status" value="1"/>
</dbReference>
<dbReference type="RefSeq" id="XP_031007286.1">
    <property type="nucleotide sequence ID" value="XM_031148442.1"/>
</dbReference>
<dbReference type="SUPFAM" id="SSF54695">
    <property type="entry name" value="POZ domain"/>
    <property type="match status" value="1"/>
</dbReference>
<dbReference type="EMBL" id="QGMH01000030">
    <property type="protein sequence ID" value="TVY28498.1"/>
    <property type="molecule type" value="Genomic_DNA"/>
</dbReference>
<protein>
    <recommendedName>
        <fullName evidence="1">Potassium channel tetramerisation-type BTB domain-containing protein</fullName>
    </recommendedName>
</protein>
<evidence type="ECO:0000313" key="2">
    <source>
        <dbReference type="EMBL" id="TVY28498.1"/>
    </source>
</evidence>
<dbReference type="Gene3D" id="3.30.710.10">
    <property type="entry name" value="Potassium Channel Kv1.1, Chain A"/>
    <property type="match status" value="1"/>
</dbReference>
<proteinExistence type="predicted"/>
<dbReference type="InterPro" id="IPR011333">
    <property type="entry name" value="SKP1/BTB/POZ_sf"/>
</dbReference>
<dbReference type="PANTHER" id="PTHR14499">
    <property type="entry name" value="POTASSIUM CHANNEL TETRAMERIZATION DOMAIN-CONTAINING"/>
    <property type="match status" value="1"/>
</dbReference>
<dbReference type="AlphaFoldDB" id="A0A8H8R4Q3"/>
<keyword evidence="3" id="KW-1185">Reference proteome</keyword>
<accession>A0A8H8R4Q3</accession>
<gene>
    <name evidence="2" type="ORF">LHYA1_G003472</name>
</gene>